<evidence type="ECO:0000256" key="1">
    <source>
        <dbReference type="SAM" id="MobiDB-lite"/>
    </source>
</evidence>
<proteinExistence type="predicted"/>
<protein>
    <submittedName>
        <fullName evidence="2">Ethylene-responsive transcription factor Related to AP22-12</fullName>
    </submittedName>
</protein>
<comment type="caution">
    <text evidence="2">The sequence shown here is derived from an EMBL/GenBank/DDBJ whole genome shotgun (WGS) entry which is preliminary data.</text>
</comment>
<dbReference type="EMBL" id="JBFOLJ010000010">
    <property type="protein sequence ID" value="KAL2502224.1"/>
    <property type="molecule type" value="Genomic_DNA"/>
</dbReference>
<accession>A0ABD1SR25</accession>
<keyword evidence="3" id="KW-1185">Reference proteome</keyword>
<evidence type="ECO:0000313" key="3">
    <source>
        <dbReference type="Proteomes" id="UP001604277"/>
    </source>
</evidence>
<name>A0ABD1SR25_9LAMI</name>
<sequence length="146" mass="16767">MIVQTPRRDSDAANAGPRMARANQTIDHLTQLIEQQAHQIEQLMNRPTTNQNQEQDHTLHPPSYQRKTNQTPTSSRRLTAYLLWGSSGGADLINGKKKVPENYHSKPLSFKSVVDIDDDFEADFQEFKDYLMMKWRLMSSPFAFSA</sequence>
<dbReference type="AlphaFoldDB" id="A0ABD1SR25"/>
<gene>
    <name evidence="2" type="ORF">Fot_36072</name>
</gene>
<evidence type="ECO:0000313" key="2">
    <source>
        <dbReference type="EMBL" id="KAL2502224.1"/>
    </source>
</evidence>
<organism evidence="2 3">
    <name type="scientific">Forsythia ovata</name>
    <dbReference type="NCBI Taxonomy" id="205694"/>
    <lineage>
        <taxon>Eukaryota</taxon>
        <taxon>Viridiplantae</taxon>
        <taxon>Streptophyta</taxon>
        <taxon>Embryophyta</taxon>
        <taxon>Tracheophyta</taxon>
        <taxon>Spermatophyta</taxon>
        <taxon>Magnoliopsida</taxon>
        <taxon>eudicotyledons</taxon>
        <taxon>Gunneridae</taxon>
        <taxon>Pentapetalae</taxon>
        <taxon>asterids</taxon>
        <taxon>lamiids</taxon>
        <taxon>Lamiales</taxon>
        <taxon>Oleaceae</taxon>
        <taxon>Forsythieae</taxon>
        <taxon>Forsythia</taxon>
    </lineage>
</organism>
<feature type="region of interest" description="Disordered" evidence="1">
    <location>
        <begin position="41"/>
        <end position="75"/>
    </location>
</feature>
<reference evidence="3" key="1">
    <citation type="submission" date="2024-07" db="EMBL/GenBank/DDBJ databases">
        <title>Two chromosome-level genome assemblies of Korean endemic species Abeliophyllum distichum and Forsythia ovata (Oleaceae).</title>
        <authorList>
            <person name="Jang H."/>
        </authorList>
    </citation>
    <scope>NUCLEOTIDE SEQUENCE [LARGE SCALE GENOMIC DNA]</scope>
</reference>
<feature type="compositionally biased region" description="Polar residues" evidence="1">
    <location>
        <begin position="65"/>
        <end position="75"/>
    </location>
</feature>
<dbReference type="Proteomes" id="UP001604277">
    <property type="component" value="Unassembled WGS sequence"/>
</dbReference>